<evidence type="ECO:0000256" key="5">
    <source>
        <dbReference type="ARBA" id="ARBA00022679"/>
    </source>
</evidence>
<comment type="subunit">
    <text evidence="10">Forms a ring-shaped head-to-tail homodimer around DNA.</text>
</comment>
<evidence type="ECO:0000256" key="1">
    <source>
        <dbReference type="ARBA" id="ARBA00004496"/>
    </source>
</evidence>
<dbReference type="NCBIfam" id="TIGR00663">
    <property type="entry name" value="dnan"/>
    <property type="match status" value="1"/>
</dbReference>
<dbReference type="InterPro" id="IPR022635">
    <property type="entry name" value="DNA_polIII_beta_C"/>
</dbReference>
<reference evidence="14 15" key="1">
    <citation type="submission" date="2019-09" db="EMBL/GenBank/DDBJ databases">
        <title>Ecophysiology of the spiral-shaped methanotroph Methylospira mobilis as revealed by the complete genome sequence.</title>
        <authorList>
            <person name="Oshkin I.Y."/>
            <person name="Dedysh S.N."/>
            <person name="Miroshnikov K."/>
            <person name="Danilova O.V."/>
            <person name="Hakobyan A."/>
            <person name="Liesack W."/>
        </authorList>
    </citation>
    <scope>NUCLEOTIDE SEQUENCE [LARGE SCALE GENOMIC DNA]</scope>
    <source>
        <strain evidence="14 15">Shm1</strain>
    </source>
</reference>
<dbReference type="Pfam" id="PF02767">
    <property type="entry name" value="DNA_pol3_beta_2"/>
    <property type="match status" value="1"/>
</dbReference>
<evidence type="ECO:0000259" key="12">
    <source>
        <dbReference type="Pfam" id="PF02767"/>
    </source>
</evidence>
<evidence type="ECO:0000313" key="15">
    <source>
        <dbReference type="Proteomes" id="UP000325755"/>
    </source>
</evidence>
<evidence type="ECO:0000256" key="10">
    <source>
        <dbReference type="PIRNR" id="PIRNR000804"/>
    </source>
</evidence>
<keyword evidence="5 10" id="KW-0808">Transferase</keyword>
<dbReference type="RefSeq" id="WP_153250672.1">
    <property type="nucleotide sequence ID" value="NZ_CP044205.1"/>
</dbReference>
<evidence type="ECO:0000256" key="3">
    <source>
        <dbReference type="ARBA" id="ARBA00021035"/>
    </source>
</evidence>
<organism evidence="14 15">
    <name type="scientific">Candidatus Methylospira mobilis</name>
    <dbReference type="NCBI Taxonomy" id="1808979"/>
    <lineage>
        <taxon>Bacteria</taxon>
        <taxon>Pseudomonadati</taxon>
        <taxon>Pseudomonadota</taxon>
        <taxon>Gammaproteobacteria</taxon>
        <taxon>Methylococcales</taxon>
        <taxon>Methylococcaceae</taxon>
        <taxon>Candidatus Methylospira</taxon>
    </lineage>
</organism>
<protein>
    <recommendedName>
        <fullName evidence="3 10">Beta sliding clamp</fullName>
    </recommendedName>
</protein>
<dbReference type="CDD" id="cd00140">
    <property type="entry name" value="beta_clamp"/>
    <property type="match status" value="1"/>
</dbReference>
<name>A0A5Q0BRK7_9GAMM</name>
<gene>
    <name evidence="14" type="ORF">F6R98_20460</name>
</gene>
<evidence type="ECO:0000256" key="8">
    <source>
        <dbReference type="ARBA" id="ARBA00022932"/>
    </source>
</evidence>
<evidence type="ECO:0000313" key="14">
    <source>
        <dbReference type="EMBL" id="QFY44707.1"/>
    </source>
</evidence>
<proteinExistence type="inferred from homology"/>
<comment type="subcellular location">
    <subcellularLocation>
        <location evidence="1 10">Cytoplasm</location>
    </subcellularLocation>
</comment>
<dbReference type="SUPFAM" id="SSF55979">
    <property type="entry name" value="DNA clamp"/>
    <property type="match status" value="3"/>
</dbReference>
<dbReference type="OrthoDB" id="8421503at2"/>
<dbReference type="Pfam" id="PF02768">
    <property type="entry name" value="DNA_pol3_beta_3"/>
    <property type="match status" value="1"/>
</dbReference>
<dbReference type="GO" id="GO:0008408">
    <property type="term" value="F:3'-5' exonuclease activity"/>
    <property type="evidence" value="ECO:0007669"/>
    <property type="project" value="InterPro"/>
</dbReference>
<keyword evidence="15" id="KW-1185">Reference proteome</keyword>
<keyword evidence="6 10" id="KW-0548">Nucleotidyltransferase</keyword>
<dbReference type="SMART" id="SM00480">
    <property type="entry name" value="POL3Bc"/>
    <property type="match status" value="1"/>
</dbReference>
<evidence type="ECO:0000256" key="4">
    <source>
        <dbReference type="ARBA" id="ARBA00022490"/>
    </source>
</evidence>
<dbReference type="EMBL" id="CP044205">
    <property type="protein sequence ID" value="QFY44707.1"/>
    <property type="molecule type" value="Genomic_DNA"/>
</dbReference>
<evidence type="ECO:0000256" key="7">
    <source>
        <dbReference type="ARBA" id="ARBA00022705"/>
    </source>
</evidence>
<dbReference type="FunCoup" id="A0A5Q0BRK7">
    <property type="interactions" value="418"/>
</dbReference>
<dbReference type="AlphaFoldDB" id="A0A5Q0BRK7"/>
<dbReference type="InterPro" id="IPR046938">
    <property type="entry name" value="DNA_clamp_sf"/>
</dbReference>
<evidence type="ECO:0000256" key="2">
    <source>
        <dbReference type="ARBA" id="ARBA00010752"/>
    </source>
</evidence>
<dbReference type="PIRSF" id="PIRSF000804">
    <property type="entry name" value="DNA_pol_III_b"/>
    <property type="match status" value="1"/>
</dbReference>
<comment type="function">
    <text evidence="10">Confers DNA tethering and processivity to DNA polymerases and other proteins. Acts as a clamp, forming a ring around DNA (a reaction catalyzed by the clamp-loading complex) which diffuses in an ATP-independent manner freely and bidirectionally along dsDNA. Initially characterized for its ability to contact the catalytic subunit of DNA polymerase III (Pol III), a complex, multichain enzyme responsible for most of the replicative synthesis in bacteria; Pol III exhibits 3'-5' exonuclease proofreading activity. The beta chain is required for initiation of replication as well as for processivity of DNA replication.</text>
</comment>
<evidence type="ECO:0000259" key="13">
    <source>
        <dbReference type="Pfam" id="PF02768"/>
    </source>
</evidence>
<dbReference type="PANTHER" id="PTHR30478">
    <property type="entry name" value="DNA POLYMERASE III SUBUNIT BETA"/>
    <property type="match status" value="1"/>
</dbReference>
<dbReference type="GO" id="GO:0006271">
    <property type="term" value="P:DNA strand elongation involved in DNA replication"/>
    <property type="evidence" value="ECO:0007669"/>
    <property type="project" value="TreeGrafter"/>
</dbReference>
<dbReference type="GO" id="GO:0005737">
    <property type="term" value="C:cytoplasm"/>
    <property type="evidence" value="ECO:0007669"/>
    <property type="project" value="UniProtKB-SubCell"/>
</dbReference>
<dbReference type="InterPro" id="IPR001001">
    <property type="entry name" value="DNA_polIII_beta"/>
</dbReference>
<dbReference type="GO" id="GO:0003677">
    <property type="term" value="F:DNA binding"/>
    <property type="evidence" value="ECO:0007669"/>
    <property type="project" value="UniProtKB-UniRule"/>
</dbReference>
<dbReference type="Proteomes" id="UP000325755">
    <property type="component" value="Chromosome"/>
</dbReference>
<dbReference type="Pfam" id="PF00712">
    <property type="entry name" value="DNA_pol3_beta"/>
    <property type="match status" value="1"/>
</dbReference>
<comment type="similarity">
    <text evidence="2 10">Belongs to the beta sliding clamp family.</text>
</comment>
<keyword evidence="8 10" id="KW-0239">DNA-directed DNA polymerase</keyword>
<evidence type="ECO:0000256" key="9">
    <source>
        <dbReference type="ARBA" id="ARBA00023125"/>
    </source>
</evidence>
<dbReference type="Gene3D" id="3.10.150.10">
    <property type="entry name" value="DNA Polymerase III, subunit A, domain 2"/>
    <property type="match status" value="1"/>
</dbReference>
<keyword evidence="9" id="KW-0238">DNA-binding</keyword>
<sequence length="370" mass="41564">MKLSVSRENLLGPLLLVVGVVERRQTMAILSNVLLRTVGDRLLVTGTDLEVQMIASATVEISVPGEVTVPARKLLDICRSLPDGSTLRMECLQDKITLQAGKSRFTLSTLPAENYPAFDASSGFDVVFDIRATMLQRALDKTLFAMAQQDVRYYLNGLMLELSEGVLRAVASDGHRLSLCEQSFDGADIQGFRQIILPRKGVLELQRLLANESNDTLLTFELSSNNLRITLGHIIFFAKLIDGRFPDYRRVLPKEIKWLLKIDRQVIKSALTRVSILSNDKFRGIHLALEQNQLRLVAQNPEHEEAQEEIEVEYSGKPFSVGFNVSYLLDAINNADSAEILFLFPDDAHSCVIQDTEVHDFKFIVMPIRF</sequence>
<accession>A0A5Q0BRK7</accession>
<feature type="domain" description="DNA polymerase III beta sliding clamp C-terminal" evidence="13">
    <location>
        <begin position="249"/>
        <end position="369"/>
    </location>
</feature>
<dbReference type="GO" id="GO:0009360">
    <property type="term" value="C:DNA polymerase III complex"/>
    <property type="evidence" value="ECO:0007669"/>
    <property type="project" value="InterPro"/>
</dbReference>
<dbReference type="InterPro" id="IPR022634">
    <property type="entry name" value="DNA_polIII_beta_N"/>
</dbReference>
<dbReference type="InterPro" id="IPR022637">
    <property type="entry name" value="DNA_polIII_beta_cen"/>
</dbReference>
<dbReference type="PANTHER" id="PTHR30478:SF0">
    <property type="entry name" value="BETA SLIDING CLAMP"/>
    <property type="match status" value="1"/>
</dbReference>
<evidence type="ECO:0000259" key="11">
    <source>
        <dbReference type="Pfam" id="PF00712"/>
    </source>
</evidence>
<dbReference type="KEGG" id="mmob:F6R98_20460"/>
<feature type="domain" description="DNA polymerase III beta sliding clamp central" evidence="12">
    <location>
        <begin position="130"/>
        <end position="247"/>
    </location>
</feature>
<keyword evidence="4 10" id="KW-0963">Cytoplasm</keyword>
<dbReference type="Gene3D" id="3.70.10.10">
    <property type="match status" value="1"/>
</dbReference>
<keyword evidence="7 10" id="KW-0235">DNA replication</keyword>
<evidence type="ECO:0000256" key="6">
    <source>
        <dbReference type="ARBA" id="ARBA00022695"/>
    </source>
</evidence>
<feature type="domain" description="DNA polymerase III beta sliding clamp N-terminal" evidence="11">
    <location>
        <begin position="1"/>
        <end position="118"/>
    </location>
</feature>
<dbReference type="GO" id="GO:0003887">
    <property type="term" value="F:DNA-directed DNA polymerase activity"/>
    <property type="evidence" value="ECO:0007669"/>
    <property type="project" value="UniProtKB-UniRule"/>
</dbReference>
<dbReference type="InParanoid" id="A0A5Q0BRK7"/>